<name>A0A8H7Q491_9FUNG</name>
<dbReference type="EMBL" id="JAEPRA010000005">
    <property type="protein sequence ID" value="KAG2185657.1"/>
    <property type="molecule type" value="Genomic_DNA"/>
</dbReference>
<dbReference type="Pfam" id="PF00995">
    <property type="entry name" value="Sec1"/>
    <property type="match status" value="1"/>
</dbReference>
<dbReference type="InterPro" id="IPR043154">
    <property type="entry name" value="Sec-1-like_dom1"/>
</dbReference>
<dbReference type="InterPro" id="IPR036045">
    <property type="entry name" value="Sec1-like_sf"/>
</dbReference>
<comment type="similarity">
    <text evidence="1">Belongs to the STXBP/unc-18/SEC1 family.</text>
</comment>
<feature type="non-terminal residue" evidence="2">
    <location>
        <position position="732"/>
    </location>
</feature>
<evidence type="ECO:0000313" key="3">
    <source>
        <dbReference type="Proteomes" id="UP000612746"/>
    </source>
</evidence>
<dbReference type="Gene3D" id="3.40.50.1910">
    <property type="match status" value="2"/>
</dbReference>
<organism evidence="2 3">
    <name type="scientific">Umbelopsis vinacea</name>
    <dbReference type="NCBI Taxonomy" id="44442"/>
    <lineage>
        <taxon>Eukaryota</taxon>
        <taxon>Fungi</taxon>
        <taxon>Fungi incertae sedis</taxon>
        <taxon>Mucoromycota</taxon>
        <taxon>Mucoromycotina</taxon>
        <taxon>Umbelopsidomycetes</taxon>
        <taxon>Umbelopsidales</taxon>
        <taxon>Umbelopsidaceae</taxon>
        <taxon>Umbelopsis</taxon>
    </lineage>
</organism>
<evidence type="ECO:0008006" key="4">
    <source>
        <dbReference type="Google" id="ProtNLM"/>
    </source>
</evidence>
<dbReference type="AlphaFoldDB" id="A0A8H7Q491"/>
<sequence length="732" mass="80887">SKIELFQRSVETPLLYGHFSMSASHLGKTPLDIAKLRDAVRKRLPELLDTVRGKKGLILDPQLTGPLSLIAEISILKDHGVEKIYHLDDNILDTDCKNLIYICRPKLKYMKYIAAQIRKDRQDTSKRIEYSLFFVSQRTMLCERILEEEGVLGDITLGEFAMEWIPFEDDLISMELDNSTWKELNLFLFFSLSIKDGDTTAIHQAAKSLMKLQQIYGLFPRIIGKGDSAKALADMLIRMRREQAVVEEVSSSTSRQNPSLLNSLSTHIDQLVIIDRNVDLYTPLCTQLTYEGLIDEIFRIKHSFVEVDPSLVGTAPAPGQSASAQPAAAPAGASAAVAAGKKKNYALNSGDKLFSQLCDLNFAVVGGLLNKIAKRINENYEERHQAKTMAQIRTFVDTGIAEEIMSQTITDEFNRMLETQQNLVAGVDSNSEVDYIEELIDKQEPIVKVLRVLCLMSLVQGGLKAKVLEHFKREIIQASHISLTTVFNGLLTCEIIQTYGYEHIQTLYDLERLGLFNVRTSSNASRAAYANVRRTLRLIVNEVDEHNPADISYVYSGYAPLSVRLVQCAVQKISAGHAGGSVPGIGLLVNVVGGGSSGTIGSNNTASQNGGQDKSDKTTVSGWKGYEEILKLLPGAAVDEVQTVEAKNEREAKATAARAKRSLGSHHKKTTIVFFLGGCTYTEVSAIRFLAQQDEGVRDYLVATTQMINGNTLLESVIQSTPFDRGESVEQV</sequence>
<comment type="caution">
    <text evidence="2">The sequence shown here is derived from an EMBL/GenBank/DDBJ whole genome shotgun (WGS) entry which is preliminary data.</text>
</comment>
<dbReference type="SUPFAM" id="SSF56815">
    <property type="entry name" value="Sec1/munc18-like (SM) proteins"/>
    <property type="match status" value="1"/>
</dbReference>
<dbReference type="InterPro" id="IPR043155">
    <property type="entry name" value="VPS33_dom3b"/>
</dbReference>
<dbReference type="PANTHER" id="PTHR11679">
    <property type="entry name" value="VESICLE PROTEIN SORTING-ASSOCIATED"/>
    <property type="match status" value="1"/>
</dbReference>
<dbReference type="OrthoDB" id="10262287at2759"/>
<evidence type="ECO:0000256" key="1">
    <source>
        <dbReference type="ARBA" id="ARBA00009884"/>
    </source>
</evidence>
<evidence type="ECO:0000313" key="2">
    <source>
        <dbReference type="EMBL" id="KAG2185657.1"/>
    </source>
</evidence>
<dbReference type="InterPro" id="IPR001619">
    <property type="entry name" value="Sec1-like"/>
</dbReference>
<dbReference type="Proteomes" id="UP000612746">
    <property type="component" value="Unassembled WGS sequence"/>
</dbReference>
<proteinExistence type="inferred from homology"/>
<dbReference type="InterPro" id="IPR027482">
    <property type="entry name" value="Sec1-like_dom2"/>
</dbReference>
<dbReference type="Gene3D" id="3.40.50.2060">
    <property type="match status" value="1"/>
</dbReference>
<keyword evidence="3" id="KW-1185">Reference proteome</keyword>
<reference evidence="2" key="1">
    <citation type="submission" date="2020-12" db="EMBL/GenBank/DDBJ databases">
        <title>Metabolic potential, ecology and presence of endohyphal bacteria is reflected in genomic diversity of Mucoromycotina.</title>
        <authorList>
            <person name="Muszewska A."/>
            <person name="Okrasinska A."/>
            <person name="Steczkiewicz K."/>
            <person name="Drgas O."/>
            <person name="Orlowska M."/>
            <person name="Perlinska-Lenart U."/>
            <person name="Aleksandrzak-Piekarczyk T."/>
            <person name="Szatraj K."/>
            <person name="Zielenkiewicz U."/>
            <person name="Pilsyk S."/>
            <person name="Malc E."/>
            <person name="Mieczkowski P."/>
            <person name="Kruszewska J.S."/>
            <person name="Biernat P."/>
            <person name="Pawlowska J."/>
        </authorList>
    </citation>
    <scope>NUCLEOTIDE SEQUENCE</scope>
    <source>
        <strain evidence="2">WA0000051536</strain>
    </source>
</reference>
<gene>
    <name evidence="2" type="ORF">INT44_002450</name>
</gene>
<protein>
    <recommendedName>
        <fullName evidence="4">Vacuolar protein sorting-associated protein 33A</fullName>
    </recommendedName>
</protein>
<dbReference type="Gene3D" id="1.25.40.850">
    <property type="match status" value="1"/>
</dbReference>
<dbReference type="GO" id="GO:0016192">
    <property type="term" value="P:vesicle-mediated transport"/>
    <property type="evidence" value="ECO:0007669"/>
    <property type="project" value="InterPro"/>
</dbReference>
<accession>A0A8H7Q491</accession>